<proteinExistence type="predicted"/>
<dbReference type="InterPro" id="IPR017896">
    <property type="entry name" value="4Fe4S_Fe-S-bd"/>
</dbReference>
<name>A0A5C0SI67_CRATE</name>
<evidence type="ECO:0000256" key="2">
    <source>
        <dbReference type="ARBA" id="ARBA00022485"/>
    </source>
</evidence>
<dbReference type="Pfam" id="PF13534">
    <property type="entry name" value="Fer4_17"/>
    <property type="match status" value="1"/>
</dbReference>
<dbReference type="InterPro" id="IPR011538">
    <property type="entry name" value="Nuo51_FMN-bd"/>
</dbReference>
<dbReference type="GO" id="GO:0051539">
    <property type="term" value="F:4 iron, 4 sulfur cluster binding"/>
    <property type="evidence" value="ECO:0007669"/>
    <property type="project" value="UniProtKB-KW"/>
</dbReference>
<dbReference type="PROSITE" id="PS51379">
    <property type="entry name" value="4FE4S_FER_2"/>
    <property type="match status" value="2"/>
</dbReference>
<organism evidence="9 10">
    <name type="scientific">Crassaminicella thermophila</name>
    <dbReference type="NCBI Taxonomy" id="2599308"/>
    <lineage>
        <taxon>Bacteria</taxon>
        <taxon>Bacillati</taxon>
        <taxon>Bacillota</taxon>
        <taxon>Clostridia</taxon>
        <taxon>Eubacteriales</taxon>
        <taxon>Clostridiaceae</taxon>
        <taxon>Crassaminicella</taxon>
    </lineage>
</organism>
<dbReference type="PANTHER" id="PTHR43034:SF2">
    <property type="entry name" value="ION-TRANSLOCATING OXIDOREDUCTASE COMPLEX SUBUNIT C"/>
    <property type="match status" value="1"/>
</dbReference>
<dbReference type="InterPro" id="IPR026902">
    <property type="entry name" value="RnfC_N"/>
</dbReference>
<keyword evidence="6" id="KW-0408">Iron</keyword>
<dbReference type="SUPFAM" id="SSF142019">
    <property type="entry name" value="Nqo1 FMN-binding domain-like"/>
    <property type="match status" value="1"/>
</dbReference>
<evidence type="ECO:0000256" key="4">
    <source>
        <dbReference type="ARBA" id="ARBA00022737"/>
    </source>
</evidence>
<evidence type="ECO:0000313" key="9">
    <source>
        <dbReference type="EMBL" id="QEK12639.1"/>
    </source>
</evidence>
<accession>A0A5C0SI67</accession>
<dbReference type="Gene3D" id="3.10.20.600">
    <property type="match status" value="1"/>
</dbReference>
<keyword evidence="10" id="KW-1185">Reference proteome</keyword>
<keyword evidence="7" id="KW-0411">Iron-sulfur</keyword>
<dbReference type="SUPFAM" id="SSF46548">
    <property type="entry name" value="alpha-helical ferredoxin"/>
    <property type="match status" value="1"/>
</dbReference>
<dbReference type="GO" id="GO:0016020">
    <property type="term" value="C:membrane"/>
    <property type="evidence" value="ECO:0007669"/>
    <property type="project" value="InterPro"/>
</dbReference>
<dbReference type="SUPFAM" id="SSF142984">
    <property type="entry name" value="Nqo1 middle domain-like"/>
    <property type="match status" value="1"/>
</dbReference>
<dbReference type="OrthoDB" id="9767754at2"/>
<evidence type="ECO:0000256" key="7">
    <source>
        <dbReference type="ARBA" id="ARBA00023014"/>
    </source>
</evidence>
<evidence type="ECO:0000256" key="3">
    <source>
        <dbReference type="ARBA" id="ARBA00022723"/>
    </source>
</evidence>
<keyword evidence="5" id="KW-0249">Electron transport</keyword>
<dbReference type="Gene3D" id="3.40.50.11540">
    <property type="entry name" value="NADH-ubiquinone oxidoreductase 51kDa subunit"/>
    <property type="match status" value="1"/>
</dbReference>
<protein>
    <submittedName>
        <fullName evidence="9">Proton-conducting membrane transporter</fullName>
    </submittedName>
</protein>
<feature type="domain" description="4Fe-4S ferredoxin-type" evidence="8">
    <location>
        <begin position="289"/>
        <end position="321"/>
    </location>
</feature>
<evidence type="ECO:0000256" key="5">
    <source>
        <dbReference type="ARBA" id="ARBA00022982"/>
    </source>
</evidence>
<dbReference type="InterPro" id="IPR037225">
    <property type="entry name" value="Nuo51_FMN-bd_sf"/>
</dbReference>
<dbReference type="GO" id="GO:0046872">
    <property type="term" value="F:metal ion binding"/>
    <property type="evidence" value="ECO:0007669"/>
    <property type="project" value="UniProtKB-KW"/>
</dbReference>
<feature type="domain" description="4Fe-4S ferredoxin-type" evidence="8">
    <location>
        <begin position="244"/>
        <end position="275"/>
    </location>
</feature>
<dbReference type="Proteomes" id="UP000324646">
    <property type="component" value="Chromosome"/>
</dbReference>
<dbReference type="RefSeq" id="WP_148809790.1">
    <property type="nucleotide sequence ID" value="NZ_CP042243.1"/>
</dbReference>
<dbReference type="InterPro" id="IPR017900">
    <property type="entry name" value="4Fe4S_Fe_S_CS"/>
</dbReference>
<evidence type="ECO:0000259" key="8">
    <source>
        <dbReference type="PROSITE" id="PS51379"/>
    </source>
</evidence>
<dbReference type="EMBL" id="CP042243">
    <property type="protein sequence ID" value="QEK12639.1"/>
    <property type="molecule type" value="Genomic_DNA"/>
</dbReference>
<reference evidence="9 10" key="1">
    <citation type="submission" date="2019-07" db="EMBL/GenBank/DDBJ databases">
        <title>Complete genome of Crassaminicella thermophila SY095.</title>
        <authorList>
            <person name="Li X."/>
        </authorList>
    </citation>
    <scope>NUCLEOTIDE SEQUENCE [LARGE SCALE GENOMIC DNA]</scope>
    <source>
        <strain evidence="9 10">SY095</strain>
    </source>
</reference>
<dbReference type="PIRSF" id="PIRSF036408">
    <property type="entry name" value="PduS_prd"/>
    <property type="match status" value="1"/>
</dbReference>
<evidence type="ECO:0000313" key="10">
    <source>
        <dbReference type="Proteomes" id="UP000324646"/>
    </source>
</evidence>
<dbReference type="Pfam" id="PF01512">
    <property type="entry name" value="Complex1_51K"/>
    <property type="match status" value="1"/>
</dbReference>
<keyword evidence="4" id="KW-0677">Repeat</keyword>
<dbReference type="InterPro" id="IPR010208">
    <property type="entry name" value="Ion_transpt_RnfC/RsxC"/>
</dbReference>
<dbReference type="AlphaFoldDB" id="A0A5C0SI67"/>
<dbReference type="Pfam" id="PF10531">
    <property type="entry name" value="SLBB"/>
    <property type="match status" value="1"/>
</dbReference>
<keyword evidence="3" id="KW-0479">Metal-binding</keyword>
<dbReference type="InterPro" id="IPR017054">
    <property type="entry name" value="PduS"/>
</dbReference>
<dbReference type="GO" id="GO:0009055">
    <property type="term" value="F:electron transfer activity"/>
    <property type="evidence" value="ECO:0007669"/>
    <property type="project" value="InterPro"/>
</dbReference>
<keyword evidence="1" id="KW-0813">Transport</keyword>
<dbReference type="PROSITE" id="PS00198">
    <property type="entry name" value="4FE4S_FER_1"/>
    <property type="match status" value="1"/>
</dbReference>
<evidence type="ECO:0000256" key="6">
    <source>
        <dbReference type="ARBA" id="ARBA00023004"/>
    </source>
</evidence>
<dbReference type="KEGG" id="crs:FQB35_10030"/>
<keyword evidence="2" id="KW-0004">4Fe-4S</keyword>
<dbReference type="InterPro" id="IPR019554">
    <property type="entry name" value="Soluble_ligand-bd"/>
</dbReference>
<dbReference type="Pfam" id="PF13375">
    <property type="entry name" value="RnfC_N"/>
    <property type="match status" value="1"/>
</dbReference>
<gene>
    <name evidence="9" type="ORF">FQB35_10030</name>
</gene>
<evidence type="ECO:0000256" key="1">
    <source>
        <dbReference type="ARBA" id="ARBA00022448"/>
    </source>
</evidence>
<dbReference type="PANTHER" id="PTHR43034">
    <property type="entry name" value="ION-TRANSLOCATING OXIDOREDUCTASE COMPLEX SUBUNIT C"/>
    <property type="match status" value="1"/>
</dbReference>
<sequence>MELIQKIFDAGVVGAGGAGFPTYIKLNCKVEYLIINAAECEPLLETDKYLMRTKNMEIIKTIEEVGKIIEAKKLIIGLKAKYKEEIKQLIYAIEELNSKVELYFLENFYPAGDEQIMVYEITKRSIPSGGIPLDVGVVVSNVGTIVNIYDAMQDKPVIEKYITVVGEINHPSILKVPIGISILECIRACGGTTVENFKVILGGPIMGVLVDNDQIKERVITKTIGALIVIPSDHYIAKRKNASISHIINQAKTSCIQCSMCTDMCPRNLIGHKLRPHRIMRSVGMGECNEKILEESLICSECGVCELYACPMGLSPRMVNAYLKKRLREMGIRYENKQKETIAKKIREYRKVPTTRMISRLDLTKYKEKEIKGPIEVEVEKVCIPLSQHIGKPATPNIGVGDIVRKGQLIGQVKMGDFGANIHASIDGRVCEVSENIVIRSENNEVIS</sequence>